<reference evidence="4" key="3">
    <citation type="submission" date="2016-06" db="EMBL/GenBank/DDBJ databases">
        <authorList>
            <person name="Olsen C.W."/>
            <person name="Carey S."/>
            <person name="Hinshaw L."/>
            <person name="Karasin A.I."/>
        </authorList>
    </citation>
    <scope>NUCLEOTIDE SEQUENCE [LARGE SCALE GENOMIC DNA]</scope>
    <source>
        <strain evidence="4">PM4</strain>
    </source>
</reference>
<accession>A0A1N5T0A7</accession>
<evidence type="ECO:0000313" key="4">
    <source>
        <dbReference type="EMBL" id="SJK84274.1"/>
    </source>
</evidence>
<dbReference type="Gene3D" id="1.20.58.220">
    <property type="entry name" value="Phosphate transport system protein phou homolog 2, domain 2"/>
    <property type="match status" value="1"/>
</dbReference>
<organism evidence="3 6">
    <name type="scientific">Cuniculiplasma divulgatum</name>
    <dbReference type="NCBI Taxonomy" id="1673428"/>
    <lineage>
        <taxon>Archaea</taxon>
        <taxon>Methanobacteriati</taxon>
        <taxon>Thermoplasmatota</taxon>
        <taxon>Thermoplasmata</taxon>
        <taxon>Thermoplasmatales</taxon>
        <taxon>Cuniculiplasmataceae</taxon>
        <taxon>Cuniculiplasma</taxon>
    </lineage>
</organism>
<dbReference type="RefSeq" id="WP_021789116.1">
    <property type="nucleotide sequence ID" value="NZ_LT671858.1"/>
</dbReference>
<sequence>MVNYHFLKKLMVIGERQSLINMEKYLSLASENSKMLMEIFEKPESEIQSMVKKIGQNEKDADEITLNLKRDITSGAIGSTLMDNFLTLIEKFDDIIDKTYWIAREMSRAKDSFIANGFHMEPIKGFYASFINILEINLEAIEKVNRMLEVADIDQVKEVRGNIQDMEEKVDEIKDGIIDRLYRTSESISYLMFNHINSIVHTLDDLLDNCEDISDLVLNTMLSVSR</sequence>
<evidence type="ECO:0000313" key="3">
    <source>
        <dbReference type="EMBL" id="SIM41671.1"/>
    </source>
</evidence>
<evidence type="ECO:0000313" key="6">
    <source>
        <dbReference type="Proteomes" id="UP000195607"/>
    </source>
</evidence>
<evidence type="ECO:0000313" key="5">
    <source>
        <dbReference type="Proteomes" id="UP000187822"/>
    </source>
</evidence>
<dbReference type="InterPro" id="IPR002727">
    <property type="entry name" value="DUF47"/>
</dbReference>
<reference evidence="3 6" key="1">
    <citation type="submission" date="2016-04" db="EMBL/GenBank/DDBJ databases">
        <authorList>
            <person name="Evans L.H."/>
            <person name="Alamgir A."/>
            <person name="Owens N."/>
            <person name="Weber N.D."/>
            <person name="Virtaneva K."/>
            <person name="Barbian K."/>
            <person name="Babar A."/>
            <person name="Rosenke K."/>
        </authorList>
    </citation>
    <scope>NUCLEOTIDE SEQUENCE [LARGE SCALE GENOMIC DNA]</scope>
    <source>
        <strain evidence="3">S5</strain>
        <strain evidence="6">S5(T) (JCM 30642 \VKM B-2941)</strain>
    </source>
</reference>
<gene>
    <name evidence="4" type="ORF">CPM_0389</name>
    <name evidence="3" type="ORF">CSP5_0417</name>
</gene>
<proteinExistence type="inferred from homology"/>
<dbReference type="OrthoDB" id="56776at2157"/>
<dbReference type="AlphaFoldDB" id="A0A1N5T0A7"/>
<keyword evidence="2" id="KW-0175">Coiled coil</keyword>
<keyword evidence="5" id="KW-1185">Reference proteome</keyword>
<evidence type="ECO:0000256" key="1">
    <source>
        <dbReference type="ARBA" id="ARBA00008591"/>
    </source>
</evidence>
<dbReference type="PANTHER" id="PTHR36536">
    <property type="entry name" value="UPF0111 PROTEIN HI_1603"/>
    <property type="match status" value="1"/>
</dbReference>
<protein>
    <submittedName>
        <fullName evidence="3">Phosphate transport regulator PhoU family protein</fullName>
    </submittedName>
</protein>
<feature type="coiled-coil region" evidence="2">
    <location>
        <begin position="131"/>
        <end position="176"/>
    </location>
</feature>
<dbReference type="EMBL" id="LT719092">
    <property type="protein sequence ID" value="SJK84274.1"/>
    <property type="molecule type" value="Genomic_DNA"/>
</dbReference>
<dbReference type="KEGG" id="cdiv:CPM_0389"/>
<dbReference type="STRING" id="1673428.CPM_0389"/>
<dbReference type="GeneID" id="41587719"/>
<dbReference type="Pfam" id="PF01865">
    <property type="entry name" value="PhoU_div"/>
    <property type="match status" value="1"/>
</dbReference>
<dbReference type="PANTHER" id="PTHR36536:SF3">
    <property type="entry name" value="UPF0111 PROTEIN HI_1603"/>
    <property type="match status" value="1"/>
</dbReference>
<evidence type="ECO:0000256" key="2">
    <source>
        <dbReference type="SAM" id="Coils"/>
    </source>
</evidence>
<dbReference type="EMBL" id="LT671858">
    <property type="protein sequence ID" value="SIM41671.1"/>
    <property type="molecule type" value="Genomic_DNA"/>
</dbReference>
<reference evidence="5" key="2">
    <citation type="submission" date="2016-06" db="EMBL/GenBank/DDBJ databases">
        <authorList>
            <person name="Toshchakov V.S."/>
        </authorList>
    </citation>
    <scope>NUCLEOTIDE SEQUENCE [LARGE SCALE GENOMIC DNA]</scope>
    <source>
        <strain>PM4 (JCM 30641</strain>
        <strain evidence="5">\VKM B-2940)</strain>
    </source>
</reference>
<dbReference type="InterPro" id="IPR038078">
    <property type="entry name" value="PhoU-like_sf"/>
</dbReference>
<dbReference type="Proteomes" id="UP000187822">
    <property type="component" value="Chromosome I"/>
</dbReference>
<dbReference type="InterPro" id="IPR018445">
    <property type="entry name" value="Put_Phosphate_transp_reg"/>
</dbReference>
<dbReference type="Proteomes" id="UP000195607">
    <property type="component" value="Chromosome I"/>
</dbReference>
<name>A0A1N5T0A7_9ARCH</name>
<comment type="similarity">
    <text evidence="1">Belongs to the UPF0111 family.</text>
</comment>